<accession>A0ABV6P732</accession>
<dbReference type="InterPro" id="IPR051791">
    <property type="entry name" value="Pra-immunoreactive"/>
</dbReference>
<feature type="compositionally biased region" description="Pro residues" evidence="6">
    <location>
        <begin position="105"/>
        <end position="118"/>
    </location>
</feature>
<feature type="compositionally biased region" description="Pro residues" evidence="6">
    <location>
        <begin position="126"/>
        <end position="135"/>
    </location>
</feature>
<feature type="compositionally biased region" description="Low complexity" evidence="6">
    <location>
        <begin position="66"/>
        <end position="76"/>
    </location>
</feature>
<keyword evidence="5 7" id="KW-0472">Membrane</keyword>
<feature type="compositionally biased region" description="Pro residues" evidence="6">
    <location>
        <begin position="34"/>
        <end position="48"/>
    </location>
</feature>
<feature type="region of interest" description="Disordered" evidence="6">
    <location>
        <begin position="1"/>
        <end position="162"/>
    </location>
</feature>
<dbReference type="Proteomes" id="UP001589894">
    <property type="component" value="Unassembled WGS sequence"/>
</dbReference>
<evidence type="ECO:0000256" key="7">
    <source>
        <dbReference type="SAM" id="Phobius"/>
    </source>
</evidence>
<feature type="domain" description="RDD" evidence="8">
    <location>
        <begin position="173"/>
        <end position="335"/>
    </location>
</feature>
<evidence type="ECO:0000313" key="9">
    <source>
        <dbReference type="EMBL" id="MFC0568519.1"/>
    </source>
</evidence>
<feature type="compositionally biased region" description="Low complexity" evidence="6">
    <location>
        <begin position="83"/>
        <end position="100"/>
    </location>
</feature>
<feature type="transmembrane region" description="Helical" evidence="7">
    <location>
        <begin position="236"/>
        <end position="254"/>
    </location>
</feature>
<evidence type="ECO:0000256" key="3">
    <source>
        <dbReference type="ARBA" id="ARBA00022692"/>
    </source>
</evidence>
<evidence type="ECO:0000256" key="4">
    <source>
        <dbReference type="ARBA" id="ARBA00022989"/>
    </source>
</evidence>
<evidence type="ECO:0000256" key="5">
    <source>
        <dbReference type="ARBA" id="ARBA00023136"/>
    </source>
</evidence>
<evidence type="ECO:0000256" key="1">
    <source>
        <dbReference type="ARBA" id="ARBA00004651"/>
    </source>
</evidence>
<dbReference type="RefSeq" id="WP_377344034.1">
    <property type="nucleotide sequence ID" value="NZ_JBHLUE010000034.1"/>
</dbReference>
<feature type="region of interest" description="Disordered" evidence="6">
    <location>
        <begin position="346"/>
        <end position="372"/>
    </location>
</feature>
<keyword evidence="3 7" id="KW-0812">Transmembrane</keyword>
<feature type="compositionally biased region" description="Low complexity" evidence="6">
    <location>
        <begin position="136"/>
        <end position="145"/>
    </location>
</feature>
<dbReference type="EMBL" id="JBHLUE010000034">
    <property type="protein sequence ID" value="MFC0568519.1"/>
    <property type="molecule type" value="Genomic_DNA"/>
</dbReference>
<feature type="transmembrane region" description="Helical" evidence="7">
    <location>
        <begin position="183"/>
        <end position="202"/>
    </location>
</feature>
<evidence type="ECO:0000259" key="8">
    <source>
        <dbReference type="Pfam" id="PF06271"/>
    </source>
</evidence>
<keyword evidence="4 7" id="KW-1133">Transmembrane helix</keyword>
<keyword evidence="2" id="KW-1003">Cell membrane</keyword>
<name>A0ABV6P732_9ACTN</name>
<dbReference type="PANTHER" id="PTHR36115">
    <property type="entry name" value="PROLINE-RICH ANTIGEN HOMOLOG-RELATED"/>
    <property type="match status" value="1"/>
</dbReference>
<sequence>MTVQPGWYRDPAEPSTQRYWDGEGWIGAPLPVDATPPPGPPPAEPEPAGPAAEPASGPGSPGGAPSGVVGEPGAAPTAPADRPGGTSTGAHPPTGAAAPGWGQGQPPPGWGQGQPPPGWGQGAPSGWPPGTPPPGWGQAPPGWSAGPPPGWTGSPVPPGFRFPEPRPHGLALAALGPRLVARLIDILAVLLLNVVVNGWFVWRYVQEVAPVYREVLRRSMAGDSSTDNLPQAGEQAAGLQIAILLIIVALWFAYEVPAVATTGQTLGKRLMGVKVVSVGADPGLTFGRSMRRWNVLGGVPVFLWVCCVGFVIQFIDSLYPLFDRPLRQALHDKAAQTVVVRVPRPATRAGARENTAQADGAGGADKPQGGSE</sequence>
<feature type="compositionally biased region" description="Pro residues" evidence="6">
    <location>
        <begin position="146"/>
        <end position="160"/>
    </location>
</feature>
<evidence type="ECO:0000313" key="10">
    <source>
        <dbReference type="Proteomes" id="UP001589894"/>
    </source>
</evidence>
<feature type="transmembrane region" description="Helical" evidence="7">
    <location>
        <begin position="293"/>
        <end position="315"/>
    </location>
</feature>
<organism evidence="9 10">
    <name type="scientific">Plantactinospora siamensis</name>
    <dbReference type="NCBI Taxonomy" id="555372"/>
    <lineage>
        <taxon>Bacteria</taxon>
        <taxon>Bacillati</taxon>
        <taxon>Actinomycetota</taxon>
        <taxon>Actinomycetes</taxon>
        <taxon>Micromonosporales</taxon>
        <taxon>Micromonosporaceae</taxon>
        <taxon>Plantactinospora</taxon>
    </lineage>
</organism>
<dbReference type="Pfam" id="PF06271">
    <property type="entry name" value="RDD"/>
    <property type="match status" value="1"/>
</dbReference>
<comment type="subcellular location">
    <subcellularLocation>
        <location evidence="1">Cell membrane</location>
        <topology evidence="1">Multi-pass membrane protein</topology>
    </subcellularLocation>
</comment>
<keyword evidence="10" id="KW-1185">Reference proteome</keyword>
<dbReference type="PANTHER" id="PTHR36115:SF4">
    <property type="entry name" value="MEMBRANE PROTEIN"/>
    <property type="match status" value="1"/>
</dbReference>
<protein>
    <submittedName>
        <fullName evidence="9">RDD family protein</fullName>
    </submittedName>
</protein>
<evidence type="ECO:0000256" key="2">
    <source>
        <dbReference type="ARBA" id="ARBA00022475"/>
    </source>
</evidence>
<comment type="caution">
    <text evidence="9">The sequence shown here is derived from an EMBL/GenBank/DDBJ whole genome shotgun (WGS) entry which is preliminary data.</text>
</comment>
<feature type="compositionally biased region" description="Low complexity" evidence="6">
    <location>
        <begin position="49"/>
        <end position="58"/>
    </location>
</feature>
<reference evidence="9 10" key="1">
    <citation type="submission" date="2024-09" db="EMBL/GenBank/DDBJ databases">
        <authorList>
            <person name="Sun Q."/>
            <person name="Mori K."/>
        </authorList>
    </citation>
    <scope>NUCLEOTIDE SEQUENCE [LARGE SCALE GENOMIC DNA]</scope>
    <source>
        <strain evidence="9 10">TBRC 2205</strain>
    </source>
</reference>
<dbReference type="InterPro" id="IPR010432">
    <property type="entry name" value="RDD"/>
</dbReference>
<proteinExistence type="predicted"/>
<evidence type="ECO:0000256" key="6">
    <source>
        <dbReference type="SAM" id="MobiDB-lite"/>
    </source>
</evidence>
<gene>
    <name evidence="9" type="ORF">ACFFHU_30845</name>
</gene>